<reference evidence="1" key="1">
    <citation type="journal article" date="2020" name="Nature">
        <title>Giant virus diversity and host interactions through global metagenomics.</title>
        <authorList>
            <person name="Schulz F."/>
            <person name="Roux S."/>
            <person name="Paez-Espino D."/>
            <person name="Jungbluth S."/>
            <person name="Walsh D.A."/>
            <person name="Denef V.J."/>
            <person name="McMahon K.D."/>
            <person name="Konstantinidis K.T."/>
            <person name="Eloe-Fadrosh E.A."/>
            <person name="Kyrpides N.C."/>
            <person name="Woyke T."/>
        </authorList>
    </citation>
    <scope>NUCLEOTIDE SEQUENCE</scope>
    <source>
        <strain evidence="1">GVMAG-M-3300023174-107</strain>
    </source>
</reference>
<dbReference type="AlphaFoldDB" id="A0A6C0D344"/>
<organism evidence="1">
    <name type="scientific">viral metagenome</name>
    <dbReference type="NCBI Taxonomy" id="1070528"/>
    <lineage>
        <taxon>unclassified sequences</taxon>
        <taxon>metagenomes</taxon>
        <taxon>organismal metagenomes</taxon>
    </lineage>
</organism>
<protein>
    <submittedName>
        <fullName evidence="1">Uncharacterized protein</fullName>
    </submittedName>
</protein>
<name>A0A6C0D344_9ZZZZ</name>
<evidence type="ECO:0000313" key="1">
    <source>
        <dbReference type="EMBL" id="QHT10514.1"/>
    </source>
</evidence>
<dbReference type="EMBL" id="MN739521">
    <property type="protein sequence ID" value="QHT10514.1"/>
    <property type="molecule type" value="Genomic_DNA"/>
</dbReference>
<proteinExistence type="predicted"/>
<sequence>MTNRNISISNGYVRGNIIGTTIVRATANNLFTQMIITIKPKTDLKKMTFTK</sequence>
<accession>A0A6C0D344</accession>